<protein>
    <recommendedName>
        <fullName evidence="2 3">Single-stranded DNA-binding protein</fullName>
        <shortName evidence="2">SSB</shortName>
    </recommendedName>
</protein>
<dbReference type="PIRSF" id="PIRSF002070">
    <property type="entry name" value="SSB"/>
    <property type="match status" value="1"/>
</dbReference>
<accession>A0A1T4YGZ3</accession>
<dbReference type="HAMAP" id="MF_00984">
    <property type="entry name" value="SSB"/>
    <property type="match status" value="1"/>
</dbReference>
<proteinExistence type="inferred from homology"/>
<dbReference type="PROSITE" id="PS50935">
    <property type="entry name" value="SSB"/>
    <property type="match status" value="1"/>
</dbReference>
<dbReference type="RefSeq" id="WP_078697902.1">
    <property type="nucleotide sequence ID" value="NZ_FUYH01000053.1"/>
</dbReference>
<dbReference type="Pfam" id="PF00436">
    <property type="entry name" value="SSB"/>
    <property type="match status" value="1"/>
</dbReference>
<evidence type="ECO:0000256" key="1">
    <source>
        <dbReference type="ARBA" id="ARBA00023125"/>
    </source>
</evidence>
<organism evidence="5 6">
    <name type="scientific">Caloramator quimbayensis</name>
    <dbReference type="NCBI Taxonomy" id="1147123"/>
    <lineage>
        <taxon>Bacteria</taxon>
        <taxon>Bacillati</taxon>
        <taxon>Bacillota</taxon>
        <taxon>Clostridia</taxon>
        <taxon>Eubacteriales</taxon>
        <taxon>Clostridiaceae</taxon>
        <taxon>Caloramator</taxon>
    </lineage>
</organism>
<feature type="compositionally biased region" description="Low complexity" evidence="4">
    <location>
        <begin position="115"/>
        <end position="128"/>
    </location>
</feature>
<dbReference type="AlphaFoldDB" id="A0A1T4YGZ3"/>
<evidence type="ECO:0000313" key="6">
    <source>
        <dbReference type="Proteomes" id="UP000190105"/>
    </source>
</evidence>
<dbReference type="Proteomes" id="UP000190105">
    <property type="component" value="Unassembled WGS sequence"/>
</dbReference>
<dbReference type="OrthoDB" id="9809878at2"/>
<dbReference type="CDD" id="cd04496">
    <property type="entry name" value="SSB_OBF"/>
    <property type="match status" value="1"/>
</dbReference>
<gene>
    <name evidence="5" type="ORF">SAMN05443428_1535</name>
</gene>
<dbReference type="PANTHER" id="PTHR10302:SF27">
    <property type="entry name" value="SINGLE-STRANDED DNA-BINDING PROTEIN"/>
    <property type="match status" value="1"/>
</dbReference>
<dbReference type="EMBL" id="FUYH01000053">
    <property type="protein sequence ID" value="SKB01039.1"/>
    <property type="molecule type" value="Genomic_DNA"/>
</dbReference>
<evidence type="ECO:0000256" key="3">
    <source>
        <dbReference type="PIRNR" id="PIRNR002070"/>
    </source>
</evidence>
<evidence type="ECO:0000313" key="5">
    <source>
        <dbReference type="EMBL" id="SKB01039.1"/>
    </source>
</evidence>
<dbReference type="InterPro" id="IPR012340">
    <property type="entry name" value="NA-bd_OB-fold"/>
</dbReference>
<comment type="caution">
    <text evidence="2">Lacks conserved residue(s) required for the propagation of feature annotation.</text>
</comment>
<dbReference type="STRING" id="1147123.SAMN05443428_1535"/>
<dbReference type="GO" id="GO:0009295">
    <property type="term" value="C:nucleoid"/>
    <property type="evidence" value="ECO:0007669"/>
    <property type="project" value="TreeGrafter"/>
</dbReference>
<dbReference type="GO" id="GO:0003697">
    <property type="term" value="F:single-stranded DNA binding"/>
    <property type="evidence" value="ECO:0007669"/>
    <property type="project" value="UniProtKB-UniRule"/>
</dbReference>
<keyword evidence="6" id="KW-1185">Reference proteome</keyword>
<dbReference type="Gene3D" id="2.40.50.140">
    <property type="entry name" value="Nucleic acid-binding proteins"/>
    <property type="match status" value="1"/>
</dbReference>
<feature type="region of interest" description="Disordered" evidence="4">
    <location>
        <begin position="115"/>
        <end position="140"/>
    </location>
</feature>
<comment type="subunit">
    <text evidence="2">Homotetramer.</text>
</comment>
<dbReference type="InterPro" id="IPR000424">
    <property type="entry name" value="Primosome_PriB/ssb"/>
</dbReference>
<evidence type="ECO:0000256" key="2">
    <source>
        <dbReference type="HAMAP-Rule" id="MF_00984"/>
    </source>
</evidence>
<name>A0A1T4YGZ3_9CLOT</name>
<keyword evidence="1 2" id="KW-0238">DNA-binding</keyword>
<dbReference type="InterPro" id="IPR011344">
    <property type="entry name" value="ssDNA-bd"/>
</dbReference>
<sequence>MNKVVLIGRLTKDPELKFTPSSGIAVSHFNLAVDRNYIGEDGKRPVDFIPIVCWRKLAETAANNLSKGRLVAVSGSIQTRKYTAQDGTNRYITEVVAEMVQFLDKLKNNNQEQATYTDNTNNNYDGTGFFPVENTDDIPF</sequence>
<evidence type="ECO:0000256" key="4">
    <source>
        <dbReference type="SAM" id="MobiDB-lite"/>
    </source>
</evidence>
<dbReference type="NCBIfam" id="TIGR00621">
    <property type="entry name" value="ssb"/>
    <property type="match status" value="1"/>
</dbReference>
<reference evidence="6" key="1">
    <citation type="submission" date="2017-02" db="EMBL/GenBank/DDBJ databases">
        <authorList>
            <person name="Varghese N."/>
            <person name="Submissions S."/>
        </authorList>
    </citation>
    <scope>NUCLEOTIDE SEQUENCE [LARGE SCALE GENOMIC DNA]</scope>
    <source>
        <strain evidence="6">USBA 833</strain>
    </source>
</reference>
<dbReference type="GO" id="GO:0006260">
    <property type="term" value="P:DNA replication"/>
    <property type="evidence" value="ECO:0007669"/>
    <property type="project" value="InterPro"/>
</dbReference>
<dbReference type="PANTHER" id="PTHR10302">
    <property type="entry name" value="SINGLE-STRANDED DNA-BINDING PROTEIN"/>
    <property type="match status" value="1"/>
</dbReference>
<dbReference type="SUPFAM" id="SSF50249">
    <property type="entry name" value="Nucleic acid-binding proteins"/>
    <property type="match status" value="1"/>
</dbReference>